<proteinExistence type="inferred from homology"/>
<dbReference type="InterPro" id="IPR001638">
    <property type="entry name" value="Solute-binding_3/MltF_N"/>
</dbReference>
<dbReference type="InterPro" id="IPR051455">
    <property type="entry name" value="Bact_solute-bind_prot3"/>
</dbReference>
<accession>A0ABV6VS35</accession>
<dbReference type="PANTHER" id="PTHR30085">
    <property type="entry name" value="AMINO ACID ABC TRANSPORTER PERMEASE"/>
    <property type="match status" value="1"/>
</dbReference>
<protein>
    <submittedName>
        <fullName evidence="7">Glutamate ABC transporter substrate-binding protein</fullName>
    </submittedName>
</protein>
<evidence type="ECO:0000256" key="2">
    <source>
        <dbReference type="ARBA" id="ARBA00022448"/>
    </source>
</evidence>
<name>A0ABV6VS35_9ACTN</name>
<dbReference type="EMBL" id="JBHFAB010000004">
    <property type="protein sequence ID" value="MFC1416564.1"/>
    <property type="molecule type" value="Genomic_DNA"/>
</dbReference>
<reference evidence="7 8" key="1">
    <citation type="submission" date="2024-09" db="EMBL/GenBank/DDBJ databases">
        <authorList>
            <person name="Lee S.D."/>
        </authorList>
    </citation>
    <scope>NUCLEOTIDE SEQUENCE [LARGE SCALE GENOMIC DNA]</scope>
    <source>
        <strain evidence="7 8">N8-3</strain>
    </source>
</reference>
<keyword evidence="8" id="KW-1185">Reference proteome</keyword>
<dbReference type="PROSITE" id="PS01039">
    <property type="entry name" value="SBP_BACTERIAL_3"/>
    <property type="match status" value="1"/>
</dbReference>
<dbReference type="CDD" id="cd13690">
    <property type="entry name" value="PBP2_GluB"/>
    <property type="match status" value="1"/>
</dbReference>
<dbReference type="SMART" id="SM00062">
    <property type="entry name" value="PBPb"/>
    <property type="match status" value="1"/>
</dbReference>
<dbReference type="Proteomes" id="UP001592531">
    <property type="component" value="Unassembled WGS sequence"/>
</dbReference>
<sequence>MGRGTRTAVLTAGALLLGAVVLPGSSSADPRQDAVAAGQVRIGLAPKAAACDNNSLSTGLTPSASDAGADVQRIIKRGKLIAGIDTNSYLWGFRNPTDGSLQGFDIDLVHALAKSILGNADAVEFLAVPTANRISALQSGQVDVVVRTMTITCDRLKQVSFSVPYFNAGQQVLVPKSSKITGFNDTMKGARVCAATGSTADDMLKDPAKDHGATVFHVANQLDCLVQMELGNVDATITDNALGAGQAAQDPTVHLVGGPLDVEVYGVAMKLGADDLVRRVDYVLQDFLAHQWSAEYDRWLKPLGSTPPAPVPRFAG</sequence>
<keyword evidence="2" id="KW-0813">Transport</keyword>
<evidence type="ECO:0000313" key="7">
    <source>
        <dbReference type="EMBL" id="MFC1416564.1"/>
    </source>
</evidence>
<keyword evidence="3 5" id="KW-0732">Signal</keyword>
<evidence type="ECO:0000256" key="3">
    <source>
        <dbReference type="ARBA" id="ARBA00022729"/>
    </source>
</evidence>
<comment type="similarity">
    <text evidence="1 4">Belongs to the bacterial solute-binding protein 3 family.</text>
</comment>
<gene>
    <name evidence="7" type="ORF">ACEZDE_07910</name>
</gene>
<comment type="caution">
    <text evidence="7">The sequence shown here is derived from an EMBL/GenBank/DDBJ whole genome shotgun (WGS) entry which is preliminary data.</text>
</comment>
<dbReference type="InterPro" id="IPR018313">
    <property type="entry name" value="SBP_3_CS"/>
</dbReference>
<dbReference type="PANTHER" id="PTHR30085:SF6">
    <property type="entry name" value="ABC TRANSPORTER GLUTAMINE-BINDING PROTEIN GLNH"/>
    <property type="match status" value="1"/>
</dbReference>
<evidence type="ECO:0000259" key="6">
    <source>
        <dbReference type="SMART" id="SM00062"/>
    </source>
</evidence>
<organism evidence="7 8">
    <name type="scientific">Streptacidiphilus cavernicola</name>
    <dbReference type="NCBI Taxonomy" id="3342716"/>
    <lineage>
        <taxon>Bacteria</taxon>
        <taxon>Bacillati</taxon>
        <taxon>Actinomycetota</taxon>
        <taxon>Actinomycetes</taxon>
        <taxon>Kitasatosporales</taxon>
        <taxon>Streptomycetaceae</taxon>
        <taxon>Streptacidiphilus</taxon>
    </lineage>
</organism>
<dbReference type="SUPFAM" id="SSF53850">
    <property type="entry name" value="Periplasmic binding protein-like II"/>
    <property type="match status" value="1"/>
</dbReference>
<feature type="domain" description="Solute-binding protein family 3/N-terminal" evidence="6">
    <location>
        <begin position="79"/>
        <end position="303"/>
    </location>
</feature>
<dbReference type="RefSeq" id="WP_380533883.1">
    <property type="nucleotide sequence ID" value="NZ_JBHFAB010000004.1"/>
</dbReference>
<evidence type="ECO:0000313" key="8">
    <source>
        <dbReference type="Proteomes" id="UP001592531"/>
    </source>
</evidence>
<feature type="chain" id="PRO_5047066723" evidence="5">
    <location>
        <begin position="29"/>
        <end position="316"/>
    </location>
</feature>
<dbReference type="Pfam" id="PF00497">
    <property type="entry name" value="SBP_bac_3"/>
    <property type="match status" value="1"/>
</dbReference>
<evidence type="ECO:0000256" key="5">
    <source>
        <dbReference type="SAM" id="SignalP"/>
    </source>
</evidence>
<feature type="signal peptide" evidence="5">
    <location>
        <begin position="1"/>
        <end position="28"/>
    </location>
</feature>
<evidence type="ECO:0000256" key="1">
    <source>
        <dbReference type="ARBA" id="ARBA00010333"/>
    </source>
</evidence>
<evidence type="ECO:0000256" key="4">
    <source>
        <dbReference type="RuleBase" id="RU003744"/>
    </source>
</evidence>
<dbReference type="Gene3D" id="3.40.190.10">
    <property type="entry name" value="Periplasmic binding protein-like II"/>
    <property type="match status" value="2"/>
</dbReference>